<dbReference type="RefSeq" id="WP_208227386.1">
    <property type="nucleotide sequence ID" value="NZ_CP050854.1"/>
</dbReference>
<dbReference type="Proteomes" id="UP000671960">
    <property type="component" value="Chromosome"/>
</dbReference>
<evidence type="ECO:0000313" key="2">
    <source>
        <dbReference type="EMBL" id="QTF09044.1"/>
    </source>
</evidence>
<proteinExistence type="predicted"/>
<feature type="region of interest" description="Disordered" evidence="1">
    <location>
        <begin position="1"/>
        <end position="29"/>
    </location>
</feature>
<evidence type="ECO:0000313" key="3">
    <source>
        <dbReference type="Proteomes" id="UP000671960"/>
    </source>
</evidence>
<name>A0ABX7UTE2_9GAMM</name>
<accession>A0ABX7UTE2</accession>
<evidence type="ECO:0000256" key="1">
    <source>
        <dbReference type="SAM" id="MobiDB-lite"/>
    </source>
</evidence>
<protein>
    <submittedName>
        <fullName evidence="2">Uncharacterized protein</fullName>
    </submittedName>
</protein>
<feature type="compositionally biased region" description="Polar residues" evidence="1">
    <location>
        <begin position="1"/>
        <end position="12"/>
    </location>
</feature>
<reference evidence="2 3" key="1">
    <citation type="submission" date="2020-03" db="EMBL/GenBank/DDBJ databases">
        <authorList>
            <person name="Bakhshi Ganjeh M."/>
        </authorList>
    </citation>
    <scope>NUCLEOTIDE SEQUENCE [LARGE SCALE GENOMIC DNA]</scope>
    <source>
        <strain evidence="3">Iran 50</strain>
    </source>
</reference>
<organism evidence="2 3">
    <name type="scientific">Brenneria izadpanahii</name>
    <dbReference type="NCBI Taxonomy" id="2722756"/>
    <lineage>
        <taxon>Bacteria</taxon>
        <taxon>Pseudomonadati</taxon>
        <taxon>Pseudomonadota</taxon>
        <taxon>Gammaproteobacteria</taxon>
        <taxon>Enterobacterales</taxon>
        <taxon>Pectobacteriaceae</taxon>
        <taxon>Brenneria</taxon>
    </lineage>
</organism>
<keyword evidence="3" id="KW-1185">Reference proteome</keyword>
<dbReference type="EMBL" id="CP050854">
    <property type="protein sequence ID" value="QTF09044.1"/>
    <property type="molecule type" value="Genomic_DNA"/>
</dbReference>
<sequence>MLINSRPLTTSPRPHAVKTRHSWRETACRAPSGQAMRNINVIGLLNERLKNPFRFITFPHCLESDSGNDLQKEIANFGKGNERLKWIT</sequence>
<gene>
    <name evidence="2" type="ORF">HC231_14865</name>
</gene>